<dbReference type="PANTHER" id="PTHR42905">
    <property type="entry name" value="PHOSPHOENOLPYRUVATE CARBOXYLASE"/>
    <property type="match status" value="1"/>
</dbReference>
<name>A0ABX2TLI0_9PROT</name>
<evidence type="ECO:0000313" key="2">
    <source>
        <dbReference type="Proteomes" id="UP000584642"/>
    </source>
</evidence>
<dbReference type="InterPro" id="IPR039556">
    <property type="entry name" value="ICL/PEPM"/>
</dbReference>
<dbReference type="SUPFAM" id="SSF51621">
    <property type="entry name" value="Phosphoenolpyruvate/pyruvate domain"/>
    <property type="match status" value="1"/>
</dbReference>
<dbReference type="PANTHER" id="PTHR42905:SF5">
    <property type="entry name" value="CARBOXYVINYL-CARBOXYPHOSPHONATE PHOSPHORYLMUTASE, CHLOROPLASTIC"/>
    <property type="match status" value="1"/>
</dbReference>
<dbReference type="InterPro" id="IPR015813">
    <property type="entry name" value="Pyrv/PenolPyrv_kinase-like_dom"/>
</dbReference>
<dbReference type="CDD" id="cd00377">
    <property type="entry name" value="ICL_PEPM"/>
    <property type="match status" value="1"/>
</dbReference>
<reference evidence="1 2" key="1">
    <citation type="submission" date="2020-05" db="EMBL/GenBank/DDBJ databases">
        <title>Azospirillum oleiclasticum sp. nov, a nitrogen-fixing and heavy crude oil-emulsifying bacterium isolated from the crude oil of Yumen Oilfield.</title>
        <authorList>
            <person name="Wu D."/>
            <person name="Cai M."/>
            <person name="Zhang X."/>
        </authorList>
    </citation>
    <scope>NUCLEOTIDE SEQUENCE [LARGE SCALE GENOMIC DNA]</scope>
    <source>
        <strain evidence="1 2">ROY-1-1-2</strain>
    </source>
</reference>
<dbReference type="Proteomes" id="UP000584642">
    <property type="component" value="Unassembled WGS sequence"/>
</dbReference>
<comment type="caution">
    <text evidence="1">The sequence shown here is derived from an EMBL/GenBank/DDBJ whole genome shotgun (WGS) entry which is preliminary data.</text>
</comment>
<dbReference type="Pfam" id="PF13714">
    <property type="entry name" value="PEP_mutase"/>
    <property type="match status" value="1"/>
</dbReference>
<keyword evidence="2" id="KW-1185">Reference proteome</keyword>
<dbReference type="EMBL" id="JABFDB010000033">
    <property type="protein sequence ID" value="NYZ23978.1"/>
    <property type="molecule type" value="Genomic_DNA"/>
</dbReference>
<proteinExistence type="predicted"/>
<organism evidence="1 2">
    <name type="scientific">Azospirillum oleiclasticum</name>
    <dbReference type="NCBI Taxonomy" id="2735135"/>
    <lineage>
        <taxon>Bacteria</taxon>
        <taxon>Pseudomonadati</taxon>
        <taxon>Pseudomonadota</taxon>
        <taxon>Alphaproteobacteria</taxon>
        <taxon>Rhodospirillales</taxon>
        <taxon>Azospirillaceae</taxon>
        <taxon>Azospirillum</taxon>
    </lineage>
</organism>
<dbReference type="Gene3D" id="3.20.20.60">
    <property type="entry name" value="Phosphoenolpyruvate-binding domains"/>
    <property type="match status" value="1"/>
</dbReference>
<dbReference type="RefSeq" id="WP_180285758.1">
    <property type="nucleotide sequence ID" value="NZ_JABFDB010000033.1"/>
</dbReference>
<accession>A0ABX2TLI0</accession>
<protein>
    <submittedName>
        <fullName evidence="1">Isocitrate lyase/PEP mutase family protein</fullName>
    </submittedName>
</protein>
<gene>
    <name evidence="1" type="ORF">HND93_30110</name>
</gene>
<dbReference type="InterPro" id="IPR040442">
    <property type="entry name" value="Pyrv_kinase-like_dom_sf"/>
</dbReference>
<dbReference type="GO" id="GO:0016829">
    <property type="term" value="F:lyase activity"/>
    <property type="evidence" value="ECO:0007669"/>
    <property type="project" value="UniProtKB-KW"/>
</dbReference>
<evidence type="ECO:0000313" key="1">
    <source>
        <dbReference type="EMBL" id="NYZ23978.1"/>
    </source>
</evidence>
<sequence>MPHPGAVVRTLLTQDGTTPVPGCHDAFGAMLIAEAGFPAVYMSGFSVSASVGKPDVGILTMTQMVARAAEIAAATGLPVIADADTGYGGPANIAECVRAFEAAGVAAIHLEDQIMPKRCGAMPGKALVPPDEMALRLAAARKARRSADFLIIGRTDAMTLHGLDECVRRAKAMEAAGAHAVMVPSLTTHEEFTAVTAAVSVPVIHLPAETIRPLHSLKELEAAGVAMAIYALSLIQISAAAQSRLLRELMETGTTAHAVPDMTPFASLNRLLGVDALTAFERSLTAET</sequence>
<keyword evidence="1" id="KW-0456">Lyase</keyword>